<dbReference type="InterPro" id="IPR051459">
    <property type="entry name" value="Cytochrome_c-type_DH"/>
</dbReference>
<evidence type="ECO:0000313" key="6">
    <source>
        <dbReference type="EMBL" id="SDG37082.1"/>
    </source>
</evidence>
<evidence type="ECO:0000256" key="3">
    <source>
        <dbReference type="ARBA" id="ARBA00023004"/>
    </source>
</evidence>
<evidence type="ECO:0000313" key="7">
    <source>
        <dbReference type="EMBL" id="SDG54767.1"/>
    </source>
</evidence>
<name>A0A8G2BN78_9PROT</name>
<dbReference type="GO" id="GO:0046872">
    <property type="term" value="F:metal ion binding"/>
    <property type="evidence" value="ECO:0007669"/>
    <property type="project" value="UniProtKB-KW"/>
</dbReference>
<sequence>MARSFWLIVGAAALLGGGAFVWLTAGPSVPERNLVGLSGDVNRGAYVARLSGCIACHTDPTGDGAVLAGGAGIDTEFGAFFAPNITPHPEDGIGAWTLADFSRSLTAGEEPDGGHLFPVFPYSFYTRLTDQDVVDLWAAVRSVPAVAGGPPEHRLRVPFSWARGVGLWKRLYFESGPLAPAEDRNESWIRGRYLAEAAAHCGACHTPRTLLGGRDPDRKFEGGTGPGNEKIPAITPEALARAGWTSDDLRYALRSGLTPTGDSLGGSMAEVIRDGTRYWSDTDIAALVEYLMDPERPE</sequence>
<evidence type="ECO:0000256" key="1">
    <source>
        <dbReference type="ARBA" id="ARBA00022617"/>
    </source>
</evidence>
<dbReference type="InterPro" id="IPR036909">
    <property type="entry name" value="Cyt_c-like_dom_sf"/>
</dbReference>
<comment type="caution">
    <text evidence="6">The sequence shown here is derived from an EMBL/GenBank/DDBJ whole genome shotgun (WGS) entry which is preliminary data.</text>
</comment>
<keyword evidence="8" id="KW-1185">Reference proteome</keyword>
<feature type="domain" description="Cytochrome c" evidence="5">
    <location>
        <begin position="39"/>
        <end position="144"/>
    </location>
</feature>
<keyword evidence="1 4" id="KW-0349">Heme</keyword>
<dbReference type="GO" id="GO:0020037">
    <property type="term" value="F:heme binding"/>
    <property type="evidence" value="ECO:0007669"/>
    <property type="project" value="InterPro"/>
</dbReference>
<gene>
    <name evidence="6" type="ORF">SAMN05660686_04199</name>
    <name evidence="7" type="ORF">SAMN05660686_04812</name>
</gene>
<feature type="domain" description="Cytochrome c" evidence="5">
    <location>
        <begin position="186"/>
        <end position="295"/>
    </location>
</feature>
<organism evidence="6 8">
    <name type="scientific">Thalassobaculum litoreum DSM 18839</name>
    <dbReference type="NCBI Taxonomy" id="1123362"/>
    <lineage>
        <taxon>Bacteria</taxon>
        <taxon>Pseudomonadati</taxon>
        <taxon>Pseudomonadota</taxon>
        <taxon>Alphaproteobacteria</taxon>
        <taxon>Rhodospirillales</taxon>
        <taxon>Thalassobaculaceae</taxon>
        <taxon>Thalassobaculum</taxon>
    </lineage>
</organism>
<dbReference type="InterPro" id="IPR009056">
    <property type="entry name" value="Cyt_c-like_dom"/>
</dbReference>
<dbReference type="PANTHER" id="PTHR35008">
    <property type="entry name" value="BLL4482 PROTEIN-RELATED"/>
    <property type="match status" value="1"/>
</dbReference>
<evidence type="ECO:0000256" key="4">
    <source>
        <dbReference type="PROSITE-ProRule" id="PRU00433"/>
    </source>
</evidence>
<dbReference type="PANTHER" id="PTHR35008:SF8">
    <property type="entry name" value="ALCOHOL DEHYDROGENASE CYTOCHROME C SUBUNIT"/>
    <property type="match status" value="1"/>
</dbReference>
<dbReference type="AlphaFoldDB" id="A0A8G2BN78"/>
<protein>
    <submittedName>
        <fullName evidence="6">Cytochrome c, mono-and diheme variants</fullName>
    </submittedName>
</protein>
<dbReference type="Gene3D" id="1.10.760.10">
    <property type="entry name" value="Cytochrome c-like domain"/>
    <property type="match status" value="2"/>
</dbReference>
<dbReference type="OrthoDB" id="9811281at2"/>
<evidence type="ECO:0000256" key="2">
    <source>
        <dbReference type="ARBA" id="ARBA00022723"/>
    </source>
</evidence>
<dbReference type="Proteomes" id="UP000198615">
    <property type="component" value="Unassembled WGS sequence"/>
</dbReference>
<reference evidence="6 8" key="1">
    <citation type="submission" date="2016-10" db="EMBL/GenBank/DDBJ databases">
        <authorList>
            <person name="Varghese N."/>
            <person name="Submissions S."/>
        </authorList>
    </citation>
    <scope>NUCLEOTIDE SEQUENCE [LARGE SCALE GENOMIC DNA]</scope>
    <source>
        <strain evidence="6 8">DSM 18839</strain>
    </source>
</reference>
<evidence type="ECO:0000313" key="8">
    <source>
        <dbReference type="Proteomes" id="UP000198615"/>
    </source>
</evidence>
<dbReference type="PROSITE" id="PS51007">
    <property type="entry name" value="CYTC"/>
    <property type="match status" value="2"/>
</dbReference>
<dbReference type="SUPFAM" id="SSF46626">
    <property type="entry name" value="Cytochrome c"/>
    <property type="match status" value="2"/>
</dbReference>
<accession>A0A8G2BN78</accession>
<dbReference type="GO" id="GO:0009055">
    <property type="term" value="F:electron transfer activity"/>
    <property type="evidence" value="ECO:0007669"/>
    <property type="project" value="InterPro"/>
</dbReference>
<dbReference type="RefSeq" id="WP_093153537.1">
    <property type="nucleotide sequence ID" value="NZ_FNBW01000015.1"/>
</dbReference>
<proteinExistence type="predicted"/>
<keyword evidence="3 4" id="KW-0408">Iron</keyword>
<dbReference type="EMBL" id="FNBW01000015">
    <property type="protein sequence ID" value="SDG37082.1"/>
    <property type="molecule type" value="Genomic_DNA"/>
</dbReference>
<dbReference type="EMBL" id="FNBW01000021">
    <property type="protein sequence ID" value="SDG54767.1"/>
    <property type="molecule type" value="Genomic_DNA"/>
</dbReference>
<keyword evidence="2 4" id="KW-0479">Metal-binding</keyword>
<evidence type="ECO:0000259" key="5">
    <source>
        <dbReference type="PROSITE" id="PS51007"/>
    </source>
</evidence>